<organism evidence="1 2">
    <name type="scientific">Acidisarcina polymorpha</name>
    <dbReference type="NCBI Taxonomy" id="2211140"/>
    <lineage>
        <taxon>Bacteria</taxon>
        <taxon>Pseudomonadati</taxon>
        <taxon>Acidobacteriota</taxon>
        <taxon>Terriglobia</taxon>
        <taxon>Terriglobales</taxon>
        <taxon>Acidobacteriaceae</taxon>
        <taxon>Acidisarcina</taxon>
    </lineage>
</organism>
<keyword evidence="2" id="KW-1185">Reference proteome</keyword>
<protein>
    <submittedName>
        <fullName evidence="1">Uncharacterized protein</fullName>
    </submittedName>
</protein>
<dbReference type="AlphaFoldDB" id="A0A2Z5FW32"/>
<reference evidence="1 2" key="1">
    <citation type="journal article" date="2018" name="Front. Microbiol.">
        <title>Hydrolytic Capabilities as a Key to Environmental Success: Chitinolytic and Cellulolytic Acidobacteria From Acidic Sub-arctic Soils and Boreal Peatlands.</title>
        <authorList>
            <person name="Belova S.E."/>
            <person name="Ravin N.V."/>
            <person name="Pankratov T.A."/>
            <person name="Rakitin A.L."/>
            <person name="Ivanova A.A."/>
            <person name="Beletsky A.V."/>
            <person name="Mardanov A.V."/>
            <person name="Sinninghe Damste J.S."/>
            <person name="Dedysh S.N."/>
        </authorList>
    </citation>
    <scope>NUCLEOTIDE SEQUENCE [LARGE SCALE GENOMIC DNA]</scope>
    <source>
        <strain evidence="1 2">SBC82</strain>
    </source>
</reference>
<name>A0A2Z5FW32_9BACT</name>
<dbReference type="RefSeq" id="WP_114206224.1">
    <property type="nucleotide sequence ID" value="NZ_CP030840.1"/>
</dbReference>
<sequence>MVPESHSLRHLFHQLVEDCYAEHVGIRDTEVSSYVADLLTDFCETDRLYRLRDASGRPLEEVGEMMAASDPVHGTAASFDEERHIRKHIGDYTLFLTGMYPESLHLWRQRVRFLQMVRAGKESYWIVSQFNVFEYAQEAPLFQKLAESFEGCVYGLTKVRGEMEKRMALPPSTQTRVM</sequence>
<evidence type="ECO:0000313" key="2">
    <source>
        <dbReference type="Proteomes" id="UP000253606"/>
    </source>
</evidence>
<accession>A0A2Z5FW32</accession>
<evidence type="ECO:0000313" key="1">
    <source>
        <dbReference type="EMBL" id="AXC10626.1"/>
    </source>
</evidence>
<dbReference type="Proteomes" id="UP000253606">
    <property type="component" value="Chromosome"/>
</dbReference>
<gene>
    <name evidence="1" type="ORF">ACPOL_1278</name>
</gene>
<dbReference type="EMBL" id="CP030840">
    <property type="protein sequence ID" value="AXC10626.1"/>
    <property type="molecule type" value="Genomic_DNA"/>
</dbReference>
<dbReference type="OrthoDB" id="7061165at2"/>
<proteinExistence type="predicted"/>
<dbReference type="KEGG" id="abas:ACPOL_1278"/>